<dbReference type="Proteomes" id="UP001161064">
    <property type="component" value="Unassembled WGS sequence"/>
</dbReference>
<evidence type="ECO:0000256" key="3">
    <source>
        <dbReference type="ARBA" id="ARBA00022692"/>
    </source>
</evidence>
<dbReference type="SUPFAM" id="SSF81345">
    <property type="entry name" value="ABC transporter involved in vitamin B12 uptake, BtuC"/>
    <property type="match status" value="1"/>
</dbReference>
<feature type="transmembrane region" description="Helical" evidence="7">
    <location>
        <begin position="42"/>
        <end position="61"/>
    </location>
</feature>
<dbReference type="EMBL" id="BPFZ01000009">
    <property type="protein sequence ID" value="GIU67409.1"/>
    <property type="molecule type" value="Genomic_DNA"/>
</dbReference>
<feature type="transmembrane region" description="Helical" evidence="7">
    <location>
        <begin position="138"/>
        <end position="157"/>
    </location>
</feature>
<evidence type="ECO:0000313" key="9">
    <source>
        <dbReference type="Proteomes" id="UP001161064"/>
    </source>
</evidence>
<organism evidence="8 9">
    <name type="scientific">Candidatus Phycosocius spiralis</name>
    <dbReference type="NCBI Taxonomy" id="2815099"/>
    <lineage>
        <taxon>Bacteria</taxon>
        <taxon>Pseudomonadati</taxon>
        <taxon>Pseudomonadota</taxon>
        <taxon>Alphaproteobacteria</taxon>
        <taxon>Caulobacterales</taxon>
        <taxon>Caulobacterales incertae sedis</taxon>
        <taxon>Candidatus Phycosocius</taxon>
    </lineage>
</organism>
<evidence type="ECO:0000256" key="7">
    <source>
        <dbReference type="SAM" id="Phobius"/>
    </source>
</evidence>
<comment type="caution">
    <text evidence="8">The sequence shown here is derived from an EMBL/GenBank/DDBJ whole genome shotgun (WGS) entry which is preliminary data.</text>
</comment>
<evidence type="ECO:0000256" key="1">
    <source>
        <dbReference type="ARBA" id="ARBA00004141"/>
    </source>
</evidence>
<dbReference type="InterPro" id="IPR037294">
    <property type="entry name" value="ABC_BtuC-like"/>
</dbReference>
<evidence type="ECO:0000256" key="5">
    <source>
        <dbReference type="ARBA" id="ARBA00023136"/>
    </source>
</evidence>
<dbReference type="Pfam" id="PF00950">
    <property type="entry name" value="ABC-3"/>
    <property type="match status" value="1"/>
</dbReference>
<comment type="subcellular location">
    <subcellularLocation>
        <location evidence="6">Cell membrane</location>
        <topology evidence="6">Multi-pass membrane protein</topology>
    </subcellularLocation>
    <subcellularLocation>
        <location evidence="1">Membrane</location>
        <topology evidence="1">Multi-pass membrane protein</topology>
    </subcellularLocation>
</comment>
<gene>
    <name evidence="8" type="ORF">PsB1_1563</name>
</gene>
<evidence type="ECO:0000256" key="4">
    <source>
        <dbReference type="ARBA" id="ARBA00022989"/>
    </source>
</evidence>
<keyword evidence="3 6" id="KW-0812">Transmembrane</keyword>
<keyword evidence="6" id="KW-0813">Transport</keyword>
<accession>A0ABQ4PWH2</accession>
<keyword evidence="5 7" id="KW-0472">Membrane</keyword>
<protein>
    <submittedName>
        <fullName evidence="8">Iron ABC transporter</fullName>
    </submittedName>
</protein>
<dbReference type="PANTHER" id="PTHR30477">
    <property type="entry name" value="ABC-TRANSPORTER METAL-BINDING PROTEIN"/>
    <property type="match status" value="1"/>
</dbReference>
<evidence type="ECO:0000256" key="2">
    <source>
        <dbReference type="ARBA" id="ARBA00008034"/>
    </source>
</evidence>
<feature type="transmembrane region" description="Helical" evidence="7">
    <location>
        <begin position="13"/>
        <end position="37"/>
    </location>
</feature>
<keyword evidence="9" id="KW-1185">Reference proteome</keyword>
<feature type="transmembrane region" description="Helical" evidence="7">
    <location>
        <begin position="229"/>
        <end position="250"/>
    </location>
</feature>
<evidence type="ECO:0000256" key="6">
    <source>
        <dbReference type="RuleBase" id="RU003943"/>
    </source>
</evidence>
<comment type="similarity">
    <text evidence="2 6">Belongs to the ABC-3 integral membrane protein family.</text>
</comment>
<keyword evidence="4 7" id="KW-1133">Transmembrane helix</keyword>
<feature type="transmembrane region" description="Helical" evidence="7">
    <location>
        <begin position="99"/>
        <end position="118"/>
    </location>
</feature>
<dbReference type="PANTHER" id="PTHR30477:SF13">
    <property type="entry name" value="IRON TRANSPORT SYSTEM MEMBRANE PROTEIN HI_0360-RELATED"/>
    <property type="match status" value="1"/>
</dbReference>
<feature type="transmembrane region" description="Helical" evidence="7">
    <location>
        <begin position="256"/>
        <end position="275"/>
    </location>
</feature>
<proteinExistence type="inferred from homology"/>
<sequence>MIGMVSPFMEYEFMARAALGGCVLAVAGAPLGVFLILRRMSLVGDAVGHAVLPGAAGAALLTGGSTVLMTLGAALTGLLVFVTAGFASRALRLPEDAGFAVFYLAALASGVMLASAGGGSVDLDRLLFGAALGLDDTALLLAFLAAGASLVIIGILFRPLLLDTLDPQFLRTSGGPKWAGPLAQAAFFGLLALTTVASFHALGALMSIGLTILPAIGARFWAKGVVTMMVYACGLGWLGVIMGLLTSFYADAPAGAAIVASLVAIVILSSLIGPVNSVVSRHLRQVSLVA</sequence>
<reference evidence="8" key="2">
    <citation type="journal article" date="2023" name="ISME Commun">
        <title>Characterization of a bloom-associated alphaproteobacterial lineage, 'Candidatus Phycosocius': insights into freshwater algal-bacterial interactions.</title>
        <authorList>
            <person name="Tanabe Y."/>
            <person name="Yamaguchi H."/>
            <person name="Yoshida M."/>
            <person name="Kai A."/>
            <person name="Okazaki Y."/>
        </authorList>
    </citation>
    <scope>NUCLEOTIDE SEQUENCE</scope>
    <source>
        <strain evidence="8">BOTRYCO-1</strain>
    </source>
</reference>
<reference evidence="8" key="1">
    <citation type="submission" date="2021-05" db="EMBL/GenBank/DDBJ databases">
        <authorList>
            <person name="Tanabe Y."/>
        </authorList>
    </citation>
    <scope>NUCLEOTIDE SEQUENCE</scope>
    <source>
        <strain evidence="8">BOTRYCO-1</strain>
    </source>
</reference>
<dbReference type="InterPro" id="IPR001626">
    <property type="entry name" value="ABC_TroCD"/>
</dbReference>
<feature type="transmembrane region" description="Helical" evidence="7">
    <location>
        <begin position="178"/>
        <end position="196"/>
    </location>
</feature>
<evidence type="ECO:0000313" key="8">
    <source>
        <dbReference type="EMBL" id="GIU67409.1"/>
    </source>
</evidence>
<name>A0ABQ4PWH2_9PROT</name>